<protein>
    <submittedName>
        <fullName evidence="7">Response regulator</fullName>
    </submittedName>
</protein>
<name>A0ABS7BVC6_9BACL</name>
<dbReference type="Pfam" id="PF12833">
    <property type="entry name" value="HTH_18"/>
    <property type="match status" value="1"/>
</dbReference>
<keyword evidence="2" id="KW-0238">DNA-binding</keyword>
<evidence type="ECO:0000313" key="7">
    <source>
        <dbReference type="EMBL" id="MBW7452544.1"/>
    </source>
</evidence>
<dbReference type="Pfam" id="PF00072">
    <property type="entry name" value="Response_reg"/>
    <property type="match status" value="1"/>
</dbReference>
<dbReference type="Proteomes" id="UP001519887">
    <property type="component" value="Unassembled WGS sequence"/>
</dbReference>
<evidence type="ECO:0000256" key="2">
    <source>
        <dbReference type="ARBA" id="ARBA00023125"/>
    </source>
</evidence>
<dbReference type="CDD" id="cd17536">
    <property type="entry name" value="REC_YesN-like"/>
    <property type="match status" value="1"/>
</dbReference>
<dbReference type="PANTHER" id="PTHR43280:SF28">
    <property type="entry name" value="HTH-TYPE TRANSCRIPTIONAL ACTIVATOR RHAS"/>
    <property type="match status" value="1"/>
</dbReference>
<keyword evidence="8" id="KW-1185">Reference proteome</keyword>
<dbReference type="PANTHER" id="PTHR43280">
    <property type="entry name" value="ARAC-FAMILY TRANSCRIPTIONAL REGULATOR"/>
    <property type="match status" value="1"/>
</dbReference>
<dbReference type="SUPFAM" id="SSF46689">
    <property type="entry name" value="Homeodomain-like"/>
    <property type="match status" value="2"/>
</dbReference>
<evidence type="ECO:0000259" key="6">
    <source>
        <dbReference type="PROSITE" id="PS50110"/>
    </source>
</evidence>
<proteinExistence type="predicted"/>
<evidence type="ECO:0000256" key="1">
    <source>
        <dbReference type="ARBA" id="ARBA00023015"/>
    </source>
</evidence>
<feature type="modified residue" description="4-aspartylphosphate" evidence="4">
    <location>
        <position position="54"/>
    </location>
</feature>
<dbReference type="PROSITE" id="PS01124">
    <property type="entry name" value="HTH_ARAC_FAMILY_2"/>
    <property type="match status" value="1"/>
</dbReference>
<dbReference type="SMART" id="SM00342">
    <property type="entry name" value="HTH_ARAC"/>
    <property type="match status" value="1"/>
</dbReference>
<dbReference type="RefSeq" id="WP_210037881.1">
    <property type="nucleotide sequence ID" value="NZ_JBHLVU010000022.1"/>
</dbReference>
<dbReference type="EMBL" id="JAHZIK010000005">
    <property type="protein sequence ID" value="MBW7452544.1"/>
    <property type="molecule type" value="Genomic_DNA"/>
</dbReference>
<dbReference type="PROSITE" id="PS00041">
    <property type="entry name" value="HTH_ARAC_FAMILY_1"/>
    <property type="match status" value="1"/>
</dbReference>
<dbReference type="InterPro" id="IPR001789">
    <property type="entry name" value="Sig_transdc_resp-reg_receiver"/>
</dbReference>
<gene>
    <name evidence="7" type="ORF">K0U00_00625</name>
</gene>
<sequence>MHRLLVVDDEWLIRTGIVRMVERLSPEWLVEQAANGIEAIERIKQASFDLIFCDIKMPGLDGIETLDELTRKGYRIPVVFLTGYDEFALMQSALRLRAYDYLLKPIHDKDILAVFTSFKKDFLSINMRSDIQHANLQQFEFQLLNALDSFDADRVFGAIEVGQALLSDRMTITEYVDEILRITNHFFSKYRIQGFDKDLPITSNDLSNLSHIRHAIQIRFSYIKQIEGNEKGDHKIIKLVKEFINTHLQKQLTLAEVADYVHFNPTYFSEYFKEKSGETFIQYVTRIKIEKAKTMLMDPTIKINDISEYLGYKDPRSFSKMFKSFLGMTPTEYRSIQS</sequence>
<dbReference type="SUPFAM" id="SSF52172">
    <property type="entry name" value="CheY-like"/>
    <property type="match status" value="1"/>
</dbReference>
<dbReference type="PRINTS" id="PR00032">
    <property type="entry name" value="HTHARAC"/>
</dbReference>
<dbReference type="SMART" id="SM00448">
    <property type="entry name" value="REC"/>
    <property type="match status" value="1"/>
</dbReference>
<keyword evidence="1" id="KW-0805">Transcription regulation</keyword>
<dbReference type="PROSITE" id="PS50110">
    <property type="entry name" value="RESPONSE_REGULATORY"/>
    <property type="match status" value="1"/>
</dbReference>
<dbReference type="Gene3D" id="1.10.10.60">
    <property type="entry name" value="Homeodomain-like"/>
    <property type="match status" value="2"/>
</dbReference>
<dbReference type="InterPro" id="IPR011006">
    <property type="entry name" value="CheY-like_superfamily"/>
</dbReference>
<dbReference type="InterPro" id="IPR018060">
    <property type="entry name" value="HTH_AraC"/>
</dbReference>
<dbReference type="Gene3D" id="3.40.50.2300">
    <property type="match status" value="1"/>
</dbReference>
<feature type="domain" description="HTH araC/xylS-type" evidence="5">
    <location>
        <begin position="238"/>
        <end position="336"/>
    </location>
</feature>
<feature type="domain" description="Response regulatory" evidence="6">
    <location>
        <begin position="3"/>
        <end position="119"/>
    </location>
</feature>
<comment type="caution">
    <text evidence="7">The sequence shown here is derived from an EMBL/GenBank/DDBJ whole genome shotgun (WGS) entry which is preliminary data.</text>
</comment>
<dbReference type="InterPro" id="IPR020449">
    <property type="entry name" value="Tscrpt_reg_AraC-type_HTH"/>
</dbReference>
<accession>A0ABS7BVC6</accession>
<keyword evidence="4" id="KW-0597">Phosphoprotein</keyword>
<evidence type="ECO:0000256" key="3">
    <source>
        <dbReference type="ARBA" id="ARBA00023163"/>
    </source>
</evidence>
<keyword evidence="3" id="KW-0804">Transcription</keyword>
<evidence type="ECO:0000256" key="4">
    <source>
        <dbReference type="PROSITE-ProRule" id="PRU00169"/>
    </source>
</evidence>
<dbReference type="InterPro" id="IPR009057">
    <property type="entry name" value="Homeodomain-like_sf"/>
</dbReference>
<organism evidence="7 8">
    <name type="scientific">Paenibacillus sepulcri</name>
    <dbReference type="NCBI Taxonomy" id="359917"/>
    <lineage>
        <taxon>Bacteria</taxon>
        <taxon>Bacillati</taxon>
        <taxon>Bacillota</taxon>
        <taxon>Bacilli</taxon>
        <taxon>Bacillales</taxon>
        <taxon>Paenibacillaceae</taxon>
        <taxon>Paenibacillus</taxon>
    </lineage>
</organism>
<evidence type="ECO:0000259" key="5">
    <source>
        <dbReference type="PROSITE" id="PS01124"/>
    </source>
</evidence>
<dbReference type="InterPro" id="IPR018062">
    <property type="entry name" value="HTH_AraC-typ_CS"/>
</dbReference>
<evidence type="ECO:0000313" key="8">
    <source>
        <dbReference type="Proteomes" id="UP001519887"/>
    </source>
</evidence>
<reference evidence="7 8" key="1">
    <citation type="submission" date="2021-07" db="EMBL/GenBank/DDBJ databases">
        <title>Paenibacillus radiodurans sp. nov., isolated from the southeastern edge of Tengger Desert.</title>
        <authorList>
            <person name="Zhang G."/>
        </authorList>
    </citation>
    <scope>NUCLEOTIDE SEQUENCE [LARGE SCALE GENOMIC DNA]</scope>
    <source>
        <strain evidence="7 8">CCM 7311</strain>
    </source>
</reference>